<dbReference type="GO" id="GO:0016020">
    <property type="term" value="C:membrane"/>
    <property type="evidence" value="ECO:0007669"/>
    <property type="project" value="InterPro"/>
</dbReference>
<dbReference type="InterPro" id="IPR000620">
    <property type="entry name" value="EamA_dom"/>
</dbReference>
<reference evidence="3" key="1">
    <citation type="journal article" date="2022" name="Front. Microbiol.">
        <title>New perspectives on an old grouping: The genomic and phenotypic variability of Oxalobacter formigenes and the implications for calcium oxalate stone prevention.</title>
        <authorList>
            <person name="Chmiel J.A."/>
            <person name="Carr C."/>
            <person name="Stuivenberg G.A."/>
            <person name="Venema R."/>
            <person name="Chanyi R.M."/>
            <person name="Al K.F."/>
            <person name="Giguere D."/>
            <person name="Say H."/>
            <person name="Akouris P.P."/>
            <person name="Dominguez Romero S.A."/>
            <person name="Kwong A."/>
            <person name="Tai V."/>
            <person name="Koval S.F."/>
            <person name="Razvi H."/>
            <person name="Bjazevic J."/>
            <person name="Burton J.P."/>
        </authorList>
    </citation>
    <scope>NUCLEOTIDE SEQUENCE</scope>
    <source>
        <strain evidence="3">WoOx3</strain>
    </source>
</reference>
<keyword evidence="4" id="KW-1185">Reference proteome</keyword>
<evidence type="ECO:0000259" key="2">
    <source>
        <dbReference type="Pfam" id="PF00892"/>
    </source>
</evidence>
<organism evidence="3 4">
    <name type="scientific">Oxalobacter vibrioformis</name>
    <dbReference type="NCBI Taxonomy" id="933080"/>
    <lineage>
        <taxon>Bacteria</taxon>
        <taxon>Pseudomonadati</taxon>
        <taxon>Pseudomonadota</taxon>
        <taxon>Betaproteobacteria</taxon>
        <taxon>Burkholderiales</taxon>
        <taxon>Oxalobacteraceae</taxon>
        <taxon>Oxalobacter</taxon>
    </lineage>
</organism>
<dbReference type="RefSeq" id="WP_269309156.1">
    <property type="nucleotide sequence ID" value="NZ_CP098242.1"/>
</dbReference>
<keyword evidence="1" id="KW-0472">Membrane</keyword>
<keyword evidence="1" id="KW-0812">Transmembrane</keyword>
<dbReference type="AlphaFoldDB" id="A0A9E9P4I6"/>
<gene>
    <name evidence="3" type="primary">yddG</name>
    <name evidence="3" type="ORF">NB640_00325</name>
</gene>
<dbReference type="Pfam" id="PF00892">
    <property type="entry name" value="EamA"/>
    <property type="match status" value="2"/>
</dbReference>
<dbReference type="Proteomes" id="UP001156215">
    <property type="component" value="Chromosome"/>
</dbReference>
<dbReference type="NCBIfam" id="NF008676">
    <property type="entry name" value="PRK11689.1"/>
    <property type="match status" value="1"/>
</dbReference>
<feature type="transmembrane region" description="Helical" evidence="1">
    <location>
        <begin position="152"/>
        <end position="173"/>
    </location>
</feature>
<name>A0A9E9P4I6_9BURK</name>
<feature type="transmembrane region" description="Helical" evidence="1">
    <location>
        <begin position="242"/>
        <end position="265"/>
    </location>
</feature>
<feature type="domain" description="EamA" evidence="2">
    <location>
        <begin position="7"/>
        <end position="136"/>
    </location>
</feature>
<protein>
    <submittedName>
        <fullName evidence="3">Aromatic amino acid DMT transporter YddG</fullName>
    </submittedName>
</protein>
<feature type="transmembrane region" description="Helical" evidence="1">
    <location>
        <begin position="7"/>
        <end position="24"/>
    </location>
</feature>
<feature type="transmembrane region" description="Helical" evidence="1">
    <location>
        <begin position="95"/>
        <end position="113"/>
    </location>
</feature>
<dbReference type="SUPFAM" id="SSF103481">
    <property type="entry name" value="Multidrug resistance efflux transporter EmrE"/>
    <property type="match status" value="2"/>
</dbReference>
<evidence type="ECO:0000256" key="1">
    <source>
        <dbReference type="SAM" id="Phobius"/>
    </source>
</evidence>
<dbReference type="EMBL" id="CP098242">
    <property type="protein sequence ID" value="WAW10156.1"/>
    <property type="molecule type" value="Genomic_DNA"/>
</dbReference>
<feature type="transmembrane region" description="Helical" evidence="1">
    <location>
        <begin position="185"/>
        <end position="203"/>
    </location>
</feature>
<keyword evidence="1" id="KW-1133">Transmembrane helix</keyword>
<dbReference type="InterPro" id="IPR037185">
    <property type="entry name" value="EmrE-like"/>
</dbReference>
<evidence type="ECO:0000313" key="4">
    <source>
        <dbReference type="Proteomes" id="UP001156215"/>
    </source>
</evidence>
<accession>A0A9E9P4I6</accession>
<feature type="transmembrane region" description="Helical" evidence="1">
    <location>
        <begin position="63"/>
        <end position="83"/>
    </location>
</feature>
<feature type="transmembrane region" description="Helical" evidence="1">
    <location>
        <begin position="271"/>
        <end position="290"/>
    </location>
</feature>
<sequence>MNTTKANLHGVAAILMWSTLIALVRSVSQAFGVAGGTALIFTAGAIVLCLRQGFPNIRNMHPLYVWGCGAAFVLYEILMSQSIGLATSSSQTLEVGMINYLWPCAIVIISIWINKERVHWWVWMGIALSLAGITLCITANSDVDLAGFVENIMATPLPYGMAFIAAILWGFYCNLSRKYGEGQNAVPFFFIVIATALWVRFFITGSELNSPDWTAWAELAYIGVIFALSYACWETGIQKGNIILLAAISYFTPVFSMLFMCAWLKTVPRTGFWIGVAFVVAGSLVCWTATRKSGAG</sequence>
<feature type="transmembrane region" description="Helical" evidence="1">
    <location>
        <begin position="30"/>
        <end position="51"/>
    </location>
</feature>
<feature type="domain" description="EamA" evidence="2">
    <location>
        <begin position="160"/>
        <end position="285"/>
    </location>
</feature>
<dbReference type="PANTHER" id="PTHR22911">
    <property type="entry name" value="ACYL-MALONYL CONDENSING ENZYME-RELATED"/>
    <property type="match status" value="1"/>
</dbReference>
<evidence type="ECO:0000313" key="3">
    <source>
        <dbReference type="EMBL" id="WAW10156.1"/>
    </source>
</evidence>
<feature type="transmembrane region" description="Helical" evidence="1">
    <location>
        <begin position="215"/>
        <end position="233"/>
    </location>
</feature>
<dbReference type="PANTHER" id="PTHR22911:SF137">
    <property type="entry name" value="SOLUTE CARRIER FAMILY 35 MEMBER G2-RELATED"/>
    <property type="match status" value="1"/>
</dbReference>
<proteinExistence type="predicted"/>
<dbReference type="KEGG" id="ovb:NB640_00325"/>
<feature type="transmembrane region" description="Helical" evidence="1">
    <location>
        <begin position="120"/>
        <end position="140"/>
    </location>
</feature>